<name>A0A0D0F566_9FLAO</name>
<dbReference type="OrthoDB" id="1329765at2"/>
<sequence>MKKPLTIVLIIYSFIIQAQQQLDKNVVNTIIGEVDKRDSNCLTEIERAKNDFKSKETYYYIEPEGYLNMNTYRSHSFLQELLQKRRIDFSHSQELELSSFWNESNDQRYQLKTNCYCKASNELLNRKYGINFIEKTEKMADSLYVISRLNEVFNYPDDVDDYYIIYPKAKDFLNQKIEIQKDFFTKFKFPNTFIHSPNKDNFLIKTDFVIQRNSKISCLNIEVEFKNPQNQKFKDDIILQIKKFIENANWKAAMSSGVAVDCRFKMIFTN</sequence>
<reference evidence="1 3" key="1">
    <citation type="submission" date="2015-01" db="EMBL/GenBank/DDBJ databases">
        <title>Genome of Flavobacterium hibernum DSM 12611.</title>
        <authorList>
            <person name="Stropko S.J."/>
            <person name="Pipes S.E."/>
            <person name="Newman J.D."/>
        </authorList>
    </citation>
    <scope>NUCLEOTIDE SEQUENCE [LARGE SCALE GENOMIC DNA]</scope>
    <source>
        <strain evidence="1 3">DSM 12611</strain>
    </source>
</reference>
<gene>
    <name evidence="2" type="ORF">B0A73_18345</name>
    <name evidence="1" type="ORF">IW18_00030</name>
</gene>
<evidence type="ECO:0000313" key="2">
    <source>
        <dbReference type="EMBL" id="OXA84826.1"/>
    </source>
</evidence>
<evidence type="ECO:0000313" key="1">
    <source>
        <dbReference type="EMBL" id="KIO54816.1"/>
    </source>
</evidence>
<dbReference type="AlphaFoldDB" id="A0A0D0F566"/>
<dbReference type="STRING" id="37752.IW18_00030"/>
<reference evidence="2 4" key="2">
    <citation type="submission" date="2016-11" db="EMBL/GenBank/DDBJ databases">
        <title>Whole genomes of Flavobacteriaceae.</title>
        <authorList>
            <person name="Stine C."/>
            <person name="Li C."/>
            <person name="Tadesse D."/>
        </authorList>
    </citation>
    <scope>NUCLEOTIDE SEQUENCE [LARGE SCALE GENOMIC DNA]</scope>
    <source>
        <strain evidence="2 4">ATCC 51468</strain>
    </source>
</reference>
<evidence type="ECO:0000313" key="4">
    <source>
        <dbReference type="Proteomes" id="UP000198302"/>
    </source>
</evidence>
<protein>
    <submittedName>
        <fullName evidence="1">Uncharacterized protein</fullName>
    </submittedName>
</protein>
<evidence type="ECO:0000313" key="3">
    <source>
        <dbReference type="Proteomes" id="UP000032061"/>
    </source>
</evidence>
<dbReference type="EMBL" id="JPRK01000001">
    <property type="protein sequence ID" value="KIO54816.1"/>
    <property type="molecule type" value="Genomic_DNA"/>
</dbReference>
<keyword evidence="4" id="KW-1185">Reference proteome</keyword>
<dbReference type="Proteomes" id="UP000198302">
    <property type="component" value="Unassembled WGS sequence"/>
</dbReference>
<accession>A0A0D0F566</accession>
<organism evidence="1 3">
    <name type="scientific">Flavobacterium hibernum</name>
    <dbReference type="NCBI Taxonomy" id="37752"/>
    <lineage>
        <taxon>Bacteria</taxon>
        <taxon>Pseudomonadati</taxon>
        <taxon>Bacteroidota</taxon>
        <taxon>Flavobacteriia</taxon>
        <taxon>Flavobacteriales</taxon>
        <taxon>Flavobacteriaceae</taxon>
        <taxon>Flavobacterium</taxon>
    </lineage>
</organism>
<comment type="caution">
    <text evidence="1">The sequence shown here is derived from an EMBL/GenBank/DDBJ whole genome shotgun (WGS) entry which is preliminary data.</text>
</comment>
<dbReference type="EMBL" id="MUGX01000028">
    <property type="protein sequence ID" value="OXA84826.1"/>
    <property type="molecule type" value="Genomic_DNA"/>
</dbReference>
<proteinExistence type="predicted"/>
<dbReference type="RefSeq" id="WP_041515546.1">
    <property type="nucleotide sequence ID" value="NZ_JPRK01000001.1"/>
</dbReference>
<dbReference type="Proteomes" id="UP000032061">
    <property type="component" value="Unassembled WGS sequence"/>
</dbReference>